<keyword evidence="5" id="KW-0418">Kinase</keyword>
<dbReference type="AlphaFoldDB" id="A0A2A2FIF9"/>
<keyword evidence="3" id="KW-0597">Phosphoprotein</keyword>
<dbReference type="SMART" id="SM00387">
    <property type="entry name" value="HATPase_c"/>
    <property type="match status" value="1"/>
</dbReference>
<evidence type="ECO:0000256" key="3">
    <source>
        <dbReference type="ARBA" id="ARBA00022553"/>
    </source>
</evidence>
<organism evidence="10 11">
    <name type="scientific">Halorubrum salipaludis</name>
    <dbReference type="NCBI Taxonomy" id="2032630"/>
    <lineage>
        <taxon>Archaea</taxon>
        <taxon>Methanobacteriati</taxon>
        <taxon>Methanobacteriota</taxon>
        <taxon>Stenosarchaea group</taxon>
        <taxon>Halobacteria</taxon>
        <taxon>Halobacteriales</taxon>
        <taxon>Haloferacaceae</taxon>
        <taxon>Halorubrum</taxon>
    </lineage>
</organism>
<comment type="caution">
    <text evidence="10">The sequence shown here is derived from an EMBL/GenBank/DDBJ whole genome shotgun (WGS) entry which is preliminary data.</text>
</comment>
<name>A0A2A2FIF9_9EURY</name>
<dbReference type="Proteomes" id="UP000218083">
    <property type="component" value="Unassembled WGS sequence"/>
</dbReference>
<dbReference type="NCBIfam" id="TIGR00229">
    <property type="entry name" value="sensory_box"/>
    <property type="match status" value="2"/>
</dbReference>
<accession>A0A2A2FIF9</accession>
<dbReference type="InterPro" id="IPR052162">
    <property type="entry name" value="Sensor_kinase/Photoreceptor"/>
</dbReference>
<protein>
    <recommendedName>
        <fullName evidence="2">histidine kinase</fullName>
        <ecNumber evidence="2">2.7.13.3</ecNumber>
    </recommendedName>
</protein>
<proteinExistence type="predicted"/>
<dbReference type="Gene3D" id="3.30.450.20">
    <property type="entry name" value="PAS domain"/>
    <property type="match status" value="2"/>
</dbReference>
<dbReference type="SUPFAM" id="SSF55785">
    <property type="entry name" value="PYP-like sensor domain (PAS domain)"/>
    <property type="match status" value="2"/>
</dbReference>
<feature type="domain" description="PAC" evidence="9">
    <location>
        <begin position="197"/>
        <end position="248"/>
    </location>
</feature>
<sequence length="601" mass="65609">MAESPDPAALLDLAGDKIAVLDEDGVYRHLNASVADLLGFRSDVLVGTDAFSRAHPDDEERLRETFARVVSGELGAVDSLEYRYRTAEGEWVWLRSSVHPPAETGIDGYVVTSRDITVEVESRRRLETIASVSSDVFWMFSAEWDELLFVNDAVEEIFGVSRDELGRCPQSFLDAVHPDDRPYVERAMRRLSNGESTRIDYRLGSADGTTKWVRVPGKPVTENGEVVAVTGFARDVTDEYRRERQLAVMDNLMRHTIRNDMNIVDGTAERIADIVAASDAFDAEARDGEAIPGGDDDPTDPDALAELGADLQEHAETIRRVASDLLTTAEKQRGVIDLLRQRGSPRAVEVAPIVEEALGMVVDGYDEAVDLTYRDPVDDGDAAGSESGNEPGDATEDTDWMTDGTAASAEVGDEEAASAEVGDDHPPRPRVSVSYPPNARAFTHPELDYAIAELVENALEHAESTPRVRIDVRAADEAIEVSIRDNCPPIPVEERYVITDRWEMDDLRHTGGMGLWLVYWVANRSGGDLTFDTHADGNVVTLTVPNAETGAADERAPGASPSKRRGTAAAGRPDTEMRTDGSAPSDTEDGDREPRDSDGED</sequence>
<dbReference type="PROSITE" id="PS50113">
    <property type="entry name" value="PAC"/>
    <property type="match status" value="1"/>
</dbReference>
<keyword evidence="11" id="KW-1185">Reference proteome</keyword>
<evidence type="ECO:0000313" key="10">
    <source>
        <dbReference type="EMBL" id="PAU85236.1"/>
    </source>
</evidence>
<dbReference type="OrthoDB" id="106630at2157"/>
<evidence type="ECO:0000259" key="9">
    <source>
        <dbReference type="PROSITE" id="PS50113"/>
    </source>
</evidence>
<feature type="domain" description="PAS" evidence="8">
    <location>
        <begin position="122"/>
        <end position="195"/>
    </location>
</feature>
<dbReference type="PANTHER" id="PTHR43304">
    <property type="entry name" value="PHYTOCHROME-LIKE PROTEIN CPH1"/>
    <property type="match status" value="1"/>
</dbReference>
<feature type="domain" description="Histidine kinase" evidence="7">
    <location>
        <begin position="446"/>
        <end position="548"/>
    </location>
</feature>
<dbReference type="PROSITE" id="PS50109">
    <property type="entry name" value="HIS_KIN"/>
    <property type="match status" value="1"/>
</dbReference>
<dbReference type="SMART" id="SM00086">
    <property type="entry name" value="PAC"/>
    <property type="match status" value="2"/>
</dbReference>
<evidence type="ECO:0000256" key="5">
    <source>
        <dbReference type="ARBA" id="ARBA00022777"/>
    </source>
</evidence>
<reference evidence="10 11" key="1">
    <citation type="submission" date="2017-08" db="EMBL/GenBank/DDBJ databases">
        <title>The strain WRN001 was isolated from Binhai saline alkaline soil, Tianjin, China.</title>
        <authorList>
            <person name="Liu D."/>
            <person name="Zhang G."/>
        </authorList>
    </citation>
    <scope>NUCLEOTIDE SEQUENCE [LARGE SCALE GENOMIC DNA]</scope>
    <source>
        <strain evidence="10 11">WN019</strain>
    </source>
</reference>
<dbReference type="Pfam" id="PF08448">
    <property type="entry name" value="PAS_4"/>
    <property type="match status" value="1"/>
</dbReference>
<comment type="catalytic activity">
    <reaction evidence="1">
        <text>ATP + protein L-histidine = ADP + protein N-phospho-L-histidine.</text>
        <dbReference type="EC" id="2.7.13.3"/>
    </reaction>
</comment>
<evidence type="ECO:0000259" key="8">
    <source>
        <dbReference type="PROSITE" id="PS50112"/>
    </source>
</evidence>
<dbReference type="InterPro" id="IPR001610">
    <property type="entry name" value="PAC"/>
</dbReference>
<dbReference type="CDD" id="cd00130">
    <property type="entry name" value="PAS"/>
    <property type="match status" value="2"/>
</dbReference>
<dbReference type="PROSITE" id="PS50112">
    <property type="entry name" value="PAS"/>
    <property type="match status" value="2"/>
</dbReference>
<evidence type="ECO:0000259" key="7">
    <source>
        <dbReference type="PROSITE" id="PS50109"/>
    </source>
</evidence>
<dbReference type="PANTHER" id="PTHR43304:SF1">
    <property type="entry name" value="PAC DOMAIN-CONTAINING PROTEIN"/>
    <property type="match status" value="1"/>
</dbReference>
<dbReference type="InterPro" id="IPR013655">
    <property type="entry name" value="PAS_fold_3"/>
</dbReference>
<dbReference type="SUPFAM" id="SSF55874">
    <property type="entry name" value="ATPase domain of HSP90 chaperone/DNA topoisomerase II/histidine kinase"/>
    <property type="match status" value="1"/>
</dbReference>
<dbReference type="Pfam" id="PF08447">
    <property type="entry name" value="PAS_3"/>
    <property type="match status" value="1"/>
</dbReference>
<evidence type="ECO:0000256" key="6">
    <source>
        <dbReference type="SAM" id="MobiDB-lite"/>
    </source>
</evidence>
<evidence type="ECO:0000256" key="2">
    <source>
        <dbReference type="ARBA" id="ARBA00012438"/>
    </source>
</evidence>
<dbReference type="InterPro" id="IPR035965">
    <property type="entry name" value="PAS-like_dom_sf"/>
</dbReference>
<gene>
    <name evidence="10" type="ORF">CK500_00800</name>
</gene>
<keyword evidence="4" id="KW-0808">Transferase</keyword>
<dbReference type="GO" id="GO:0004673">
    <property type="term" value="F:protein histidine kinase activity"/>
    <property type="evidence" value="ECO:0007669"/>
    <property type="project" value="UniProtKB-EC"/>
</dbReference>
<feature type="region of interest" description="Disordered" evidence="6">
    <location>
        <begin position="374"/>
        <end position="436"/>
    </location>
</feature>
<dbReference type="SMART" id="SM00091">
    <property type="entry name" value="PAS"/>
    <property type="match status" value="2"/>
</dbReference>
<evidence type="ECO:0000313" key="11">
    <source>
        <dbReference type="Proteomes" id="UP000218083"/>
    </source>
</evidence>
<dbReference type="Gene3D" id="3.30.565.10">
    <property type="entry name" value="Histidine kinase-like ATPase, C-terminal domain"/>
    <property type="match status" value="1"/>
</dbReference>
<dbReference type="InterPro" id="IPR036890">
    <property type="entry name" value="HATPase_C_sf"/>
</dbReference>
<dbReference type="EC" id="2.7.13.3" evidence="2"/>
<feature type="compositionally biased region" description="Basic and acidic residues" evidence="6">
    <location>
        <begin position="592"/>
        <end position="601"/>
    </location>
</feature>
<evidence type="ECO:0000256" key="1">
    <source>
        <dbReference type="ARBA" id="ARBA00000085"/>
    </source>
</evidence>
<feature type="region of interest" description="Disordered" evidence="6">
    <location>
        <begin position="545"/>
        <end position="601"/>
    </location>
</feature>
<dbReference type="Pfam" id="PF02518">
    <property type="entry name" value="HATPase_c"/>
    <property type="match status" value="1"/>
</dbReference>
<dbReference type="CDD" id="cd16936">
    <property type="entry name" value="HATPase_RsbW-like"/>
    <property type="match status" value="1"/>
</dbReference>
<dbReference type="InterPro" id="IPR000700">
    <property type="entry name" value="PAS-assoc_C"/>
</dbReference>
<feature type="domain" description="PAS" evidence="8">
    <location>
        <begin position="10"/>
        <end position="73"/>
    </location>
</feature>
<dbReference type="InterPro" id="IPR013656">
    <property type="entry name" value="PAS_4"/>
</dbReference>
<dbReference type="InterPro" id="IPR000014">
    <property type="entry name" value="PAS"/>
</dbReference>
<dbReference type="InterPro" id="IPR003594">
    <property type="entry name" value="HATPase_dom"/>
</dbReference>
<evidence type="ECO:0000256" key="4">
    <source>
        <dbReference type="ARBA" id="ARBA00022679"/>
    </source>
</evidence>
<dbReference type="RefSeq" id="WP_095635358.1">
    <property type="nucleotide sequence ID" value="NZ_NSKC01000001.1"/>
</dbReference>
<dbReference type="InterPro" id="IPR005467">
    <property type="entry name" value="His_kinase_dom"/>
</dbReference>
<dbReference type="EMBL" id="NSKC01000001">
    <property type="protein sequence ID" value="PAU85236.1"/>
    <property type="molecule type" value="Genomic_DNA"/>
</dbReference>